<dbReference type="PANTHER" id="PTHR23074:SF83">
    <property type="entry name" value="VACUOLAR PROTEIN SORTING-ASSOCIATED PROTEIN 4A"/>
    <property type="match status" value="1"/>
</dbReference>
<evidence type="ECO:0000313" key="3">
    <source>
        <dbReference type="Proteomes" id="UP000009168"/>
    </source>
</evidence>
<sequence length="442" mass="52376">MDVKRNKQFDNEDISSIQDYELNSTFTVIDNKSMIFISDQPYFRAKDQSEVSEEADFASGFLTNQNSSYQDSVQSSFISKLSNPNRQIKQIVPKIPLQQNQKNYQQTIYEADEVISLNTQTTISSLNDEQKDEMFLEGFKLKWDDLIGVDEQKKVIYQMIMMPLRLPNFFKKISPTNTLLIYGPQNCGKASIVKCLANQFKEIKVTYVKASLMLNKRNGEEFIDPKKVFREVKKYKKVLIYIEDIDDIFGFKHQVPDQEQDQIIQSQQCSQYILSSLQEIQKQKGVFIFASSRCPWKLSQKLQMFFQKFIKIKWPNKEQKFYLIKKQLKLLNITSLQDSQIKNISSRAKRYSCLEIIRMVEYLHQQATERAKYNIKIIQDNKEKGYSLFNSEQPQEDDFLEYIQKNKSELVEYDKQSFDSYEETVKEKYKTEFQKREEMLRI</sequence>
<protein>
    <submittedName>
        <fullName evidence="2">AAA family ATPase</fullName>
    </submittedName>
</protein>
<dbReference type="Gene3D" id="1.10.8.60">
    <property type="match status" value="1"/>
</dbReference>
<dbReference type="PANTHER" id="PTHR23074">
    <property type="entry name" value="AAA DOMAIN-CONTAINING"/>
    <property type="match status" value="1"/>
</dbReference>
<dbReference type="GO" id="GO:0016197">
    <property type="term" value="P:endosomal transport"/>
    <property type="evidence" value="ECO:0007669"/>
    <property type="project" value="TreeGrafter"/>
</dbReference>
<gene>
    <name evidence="2" type="ORF">TTHERM_00412040</name>
</gene>
<dbReference type="InterPro" id="IPR050304">
    <property type="entry name" value="MT-severing_AAA_ATPase"/>
</dbReference>
<dbReference type="KEGG" id="tet:TTHERM_00412040"/>
<dbReference type="GO" id="GO:0007033">
    <property type="term" value="P:vacuole organization"/>
    <property type="evidence" value="ECO:0007669"/>
    <property type="project" value="TreeGrafter"/>
</dbReference>
<dbReference type="Pfam" id="PF00004">
    <property type="entry name" value="AAA"/>
    <property type="match status" value="1"/>
</dbReference>
<reference evidence="3" key="1">
    <citation type="journal article" date="2006" name="PLoS Biol.">
        <title>Macronuclear genome sequence of the ciliate Tetrahymena thermophila, a model eukaryote.</title>
        <authorList>
            <person name="Eisen J.A."/>
            <person name="Coyne R.S."/>
            <person name="Wu M."/>
            <person name="Wu D."/>
            <person name="Thiagarajan M."/>
            <person name="Wortman J.R."/>
            <person name="Badger J.H."/>
            <person name="Ren Q."/>
            <person name="Amedeo P."/>
            <person name="Jones K.M."/>
            <person name="Tallon L.J."/>
            <person name="Delcher A.L."/>
            <person name="Salzberg S.L."/>
            <person name="Silva J.C."/>
            <person name="Haas B.J."/>
            <person name="Majoros W.H."/>
            <person name="Farzad M."/>
            <person name="Carlton J.M."/>
            <person name="Smith R.K. Jr."/>
            <person name="Garg J."/>
            <person name="Pearlman R.E."/>
            <person name="Karrer K.M."/>
            <person name="Sun L."/>
            <person name="Manning G."/>
            <person name="Elde N.C."/>
            <person name="Turkewitz A.P."/>
            <person name="Asai D.J."/>
            <person name="Wilkes D.E."/>
            <person name="Wang Y."/>
            <person name="Cai H."/>
            <person name="Collins K."/>
            <person name="Stewart B.A."/>
            <person name="Lee S.R."/>
            <person name="Wilamowska K."/>
            <person name="Weinberg Z."/>
            <person name="Ruzzo W.L."/>
            <person name="Wloga D."/>
            <person name="Gaertig J."/>
            <person name="Frankel J."/>
            <person name="Tsao C.-C."/>
            <person name="Gorovsky M.A."/>
            <person name="Keeling P.J."/>
            <person name="Waller R.F."/>
            <person name="Patron N.J."/>
            <person name="Cherry J.M."/>
            <person name="Stover N.A."/>
            <person name="Krieger C.J."/>
            <person name="del Toro C."/>
            <person name="Ryder H.F."/>
            <person name="Williamson S.C."/>
            <person name="Barbeau R.A."/>
            <person name="Hamilton E.P."/>
            <person name="Orias E."/>
        </authorList>
    </citation>
    <scope>NUCLEOTIDE SEQUENCE [LARGE SCALE GENOMIC DNA]</scope>
    <source>
        <strain evidence="3">SB210</strain>
    </source>
</reference>
<proteinExistence type="predicted"/>
<dbReference type="EMBL" id="GG662612">
    <property type="protein sequence ID" value="EAS00653.2"/>
    <property type="molecule type" value="Genomic_DNA"/>
</dbReference>
<organism evidence="2 3">
    <name type="scientific">Tetrahymena thermophila (strain SB210)</name>
    <dbReference type="NCBI Taxonomy" id="312017"/>
    <lineage>
        <taxon>Eukaryota</taxon>
        <taxon>Sar</taxon>
        <taxon>Alveolata</taxon>
        <taxon>Ciliophora</taxon>
        <taxon>Intramacronucleata</taxon>
        <taxon>Oligohymenophorea</taxon>
        <taxon>Hymenostomatida</taxon>
        <taxon>Tetrahymenina</taxon>
        <taxon>Tetrahymenidae</taxon>
        <taxon>Tetrahymena</taxon>
    </lineage>
</organism>
<dbReference type="InterPro" id="IPR027417">
    <property type="entry name" value="P-loop_NTPase"/>
</dbReference>
<keyword evidence="3" id="KW-1185">Reference proteome</keyword>
<dbReference type="STRING" id="312017.I7M939"/>
<dbReference type="Gene3D" id="3.40.50.300">
    <property type="entry name" value="P-loop containing nucleotide triphosphate hydrolases"/>
    <property type="match status" value="1"/>
</dbReference>
<dbReference type="GO" id="GO:0016887">
    <property type="term" value="F:ATP hydrolysis activity"/>
    <property type="evidence" value="ECO:0007669"/>
    <property type="project" value="InterPro"/>
</dbReference>
<dbReference type="AlphaFoldDB" id="I7M939"/>
<dbReference type="GO" id="GO:0005524">
    <property type="term" value="F:ATP binding"/>
    <property type="evidence" value="ECO:0007669"/>
    <property type="project" value="InterPro"/>
</dbReference>
<accession>I7M939</accession>
<dbReference type="InterPro" id="IPR003959">
    <property type="entry name" value="ATPase_AAA_core"/>
</dbReference>
<dbReference type="SUPFAM" id="SSF52540">
    <property type="entry name" value="P-loop containing nucleoside triphosphate hydrolases"/>
    <property type="match status" value="1"/>
</dbReference>
<name>I7M939_TETTS</name>
<dbReference type="GeneID" id="7825754"/>
<dbReference type="Proteomes" id="UP000009168">
    <property type="component" value="Unassembled WGS sequence"/>
</dbReference>
<dbReference type="RefSeq" id="XP_001020898.2">
    <property type="nucleotide sequence ID" value="XM_001020898.2"/>
</dbReference>
<dbReference type="InParanoid" id="I7M939"/>
<feature type="domain" description="ATPase AAA-type core" evidence="1">
    <location>
        <begin position="179"/>
        <end position="312"/>
    </location>
</feature>
<evidence type="ECO:0000259" key="1">
    <source>
        <dbReference type="Pfam" id="PF00004"/>
    </source>
</evidence>
<evidence type="ECO:0000313" key="2">
    <source>
        <dbReference type="EMBL" id="EAS00653.2"/>
    </source>
</evidence>